<evidence type="ECO:0000313" key="4">
    <source>
        <dbReference type="EMBL" id="KAA6393120.1"/>
    </source>
</evidence>
<feature type="region of interest" description="Disordered" evidence="2">
    <location>
        <begin position="1"/>
        <end position="76"/>
    </location>
</feature>
<keyword evidence="3" id="KW-1133">Transmembrane helix</keyword>
<feature type="compositionally biased region" description="Low complexity" evidence="2">
    <location>
        <begin position="902"/>
        <end position="920"/>
    </location>
</feature>
<name>A0A5J4WDZ7_9EUKA</name>
<keyword evidence="3" id="KW-0472">Membrane</keyword>
<proteinExistence type="predicted"/>
<evidence type="ECO:0000256" key="3">
    <source>
        <dbReference type="SAM" id="Phobius"/>
    </source>
</evidence>
<dbReference type="Gene3D" id="2.60.120.920">
    <property type="match status" value="1"/>
</dbReference>
<keyword evidence="1" id="KW-0175">Coiled coil</keyword>
<evidence type="ECO:0000256" key="1">
    <source>
        <dbReference type="SAM" id="Coils"/>
    </source>
</evidence>
<feature type="compositionally biased region" description="Acidic residues" evidence="2">
    <location>
        <begin position="1"/>
        <end position="23"/>
    </location>
</feature>
<dbReference type="EMBL" id="SNRW01002334">
    <property type="protein sequence ID" value="KAA6393120.1"/>
    <property type="molecule type" value="Genomic_DNA"/>
</dbReference>
<feature type="compositionally biased region" description="Polar residues" evidence="2">
    <location>
        <begin position="31"/>
        <end position="40"/>
    </location>
</feature>
<evidence type="ECO:0000313" key="5">
    <source>
        <dbReference type="Proteomes" id="UP000324800"/>
    </source>
</evidence>
<keyword evidence="3" id="KW-0812">Transmembrane</keyword>
<dbReference type="SUPFAM" id="SSF48371">
    <property type="entry name" value="ARM repeat"/>
    <property type="match status" value="1"/>
</dbReference>
<feature type="coiled-coil region" evidence="1">
    <location>
        <begin position="1476"/>
        <end position="1524"/>
    </location>
</feature>
<feature type="non-terminal residue" evidence="4">
    <location>
        <position position="1687"/>
    </location>
</feature>
<comment type="caution">
    <text evidence="4">The sequence shown here is derived from an EMBL/GenBank/DDBJ whole genome shotgun (WGS) entry which is preliminary data.</text>
</comment>
<organism evidence="4 5">
    <name type="scientific">Streblomastix strix</name>
    <dbReference type="NCBI Taxonomy" id="222440"/>
    <lineage>
        <taxon>Eukaryota</taxon>
        <taxon>Metamonada</taxon>
        <taxon>Preaxostyla</taxon>
        <taxon>Oxymonadida</taxon>
        <taxon>Streblomastigidae</taxon>
        <taxon>Streblomastix</taxon>
    </lineage>
</organism>
<feature type="compositionally biased region" description="Acidic residues" evidence="2">
    <location>
        <begin position="44"/>
        <end position="76"/>
    </location>
</feature>
<feature type="transmembrane region" description="Helical" evidence="3">
    <location>
        <begin position="286"/>
        <end position="306"/>
    </location>
</feature>
<reference evidence="4 5" key="1">
    <citation type="submission" date="2019-03" db="EMBL/GenBank/DDBJ databases">
        <title>Single cell metagenomics reveals metabolic interactions within the superorganism composed of flagellate Streblomastix strix and complex community of Bacteroidetes bacteria on its surface.</title>
        <authorList>
            <person name="Treitli S.C."/>
            <person name="Kolisko M."/>
            <person name="Husnik F."/>
            <person name="Keeling P."/>
            <person name="Hampl V."/>
        </authorList>
    </citation>
    <scope>NUCLEOTIDE SEQUENCE [LARGE SCALE GENOMIC DNA]</scope>
    <source>
        <strain evidence="4">ST1C</strain>
    </source>
</reference>
<evidence type="ECO:0000256" key="2">
    <source>
        <dbReference type="SAM" id="MobiDB-lite"/>
    </source>
</evidence>
<sequence length="1687" mass="190477">MVDEQIPEQEEDVNANLGQDDENMFGMNVSIPDQEQQDIQNFEENGDMFFDEDEDEDDEDYDEDELDEEEDDEDLDDDALYNEDYDMEQFELGMPGTANREQQYQIHLNEFDEFSFNIDELDDDTITELIQQGYITNNIISSVISSINSDAADYVGNVADDYQLMKDATQGLNDMISEFTRTSYVNRQEWRGEMFQELRVRHDINASTGKDYYIVKQINEGLMDIIGSVTAASQGMIDNALMKFEEKEETRAYIMLNAPLGIAEAVKNACSSLVNEMEQGLNQLQIISIILIVIIHSFVIACSVITNRVSSGKVIRERLRVILAQCITSKQDAFAHIQSLQNVIEGRMYEQEEGNEDINNNTSEEEDDDIEAEEELHLIAEDLEHEEELLKMEKNAKSETFTPGNAAPEELFNNQSQTLNIQASKTPNLVDNGISGDFNVGDQSQNVGIASSIVNNPSIMQKQVFITPRNTNSANNQLNQDTTEIIEIRTQRDFSEEEDIAIMKERVDKIKNIIPPRFTYCAVIGMFLSGAGLALVYVGMLLMLSDLHGDPTSFLVAGIRGAEAIRLVSLAQQIVYLATVQTVSNSINETNTSNIIIENGKVKNRQINVDVITSDFILVPTNEEVSIPYSTNPIFQNSNHLTANKSVLLDILERDILHVTDLQQLLLFGSNRALPQNVFDESGKNITESATTGDSLLDSHKVPRLRGRYKILDKFSAELQECFLMDQTKCVEGRIAGTQSSFVGLDNLVDTMVSSAMRLVSIGRRDISQLSNSDQNYLSKNAGSTNLNPSSLEFGILYSLAMLDGHDGLINYMDTMFQVTYTSVQRWRSATTILFIFGILLTLSSSLFSFLPLGNLLSLQRTYTRMMNYHVVKKKDQEQKQEIIEQTQQNIEKSDQVVKRSLTNDQNQQNTSSQNAISSQNKEEEQSKEANEEQSKQLIRQQVEEQKKIKIQIRQEQKREELDRLRLQVEDQLTQELIQKQKLEMFNQQQTHLKQIFELQRAQVDEEKQLKEQQKQENIKKNLIHSDDEANLQTPIFTWAAIDRPAEILSVSVNKLVDQLMEGQDNIQMMAEYGLIGIESMVSVIEEILGKAGLLFTVEEIILLETNKHIKDKENIVKRENSVYDHFGEAQIKIHQDLHIDLLLYLCRLRERLFEAKMVLGPDTEQAGDQNIDFVAEVTVIKYWSESVLDIHKNELLKNAQELLTEEKESFDHFFKELEIYLPPQDVIAAVPPSIADFLTNRSSPKEDMDQLALLAELAGVSVTGLRRKQRSNEIIANAGLLQVLRERGGDENPQDSQLGALALAQVIAARGEICGSVVKKQIVTIPFVVLVHSASEVVSKAASQELCELISSSVEVRDSLIENGFLNIVNRALQKQQEGGEILPEHIKSSLLSVVLKLVECAANSEPVVYELLPILRERMNEKETPSKGASTPKVSLKGESEISMKIKMLTYILEGEAGKIGSSGKQASGKGLQNPQLQKKVEDLEREKRQLEYQLQRVESDRIRAEERVRRTEEEKQILIQTNGDLMRQIAKYSTQPRTVGSIKLIIPDKKAVSTSAEITGEGVRVIVEENGNRTVAIEEEIKPPSIMRCEIKFINCTNWRAVGIISSSAVITAKYHPQKKGITKDNAHYFEGGYVFHNDNLTKGNITFGDGDVLMMEVNQQKHTLHFFVNGEQQPVFVQDIPAS</sequence>
<feature type="compositionally biased region" description="Basic and acidic residues" evidence="2">
    <location>
        <begin position="921"/>
        <end position="935"/>
    </location>
</feature>
<dbReference type="InterPro" id="IPR043136">
    <property type="entry name" value="B30.2/SPRY_sf"/>
</dbReference>
<feature type="region of interest" description="Disordered" evidence="2">
    <location>
        <begin position="902"/>
        <end position="938"/>
    </location>
</feature>
<gene>
    <name evidence="4" type="ORF">EZS28_011352</name>
</gene>
<protein>
    <submittedName>
        <fullName evidence="4">Uncharacterized protein</fullName>
    </submittedName>
</protein>
<dbReference type="InterPro" id="IPR016024">
    <property type="entry name" value="ARM-type_fold"/>
</dbReference>
<accession>A0A5J4WDZ7</accession>
<dbReference type="Proteomes" id="UP000324800">
    <property type="component" value="Unassembled WGS sequence"/>
</dbReference>
<feature type="transmembrane region" description="Helical" evidence="3">
    <location>
        <begin position="518"/>
        <end position="544"/>
    </location>
</feature>